<dbReference type="Gene3D" id="3.40.50.1820">
    <property type="entry name" value="alpha/beta hydrolase"/>
    <property type="match status" value="1"/>
</dbReference>
<evidence type="ECO:0000256" key="1">
    <source>
        <dbReference type="SAM" id="MobiDB-lite"/>
    </source>
</evidence>
<reference evidence="2 3" key="1">
    <citation type="submission" date="2016-10" db="EMBL/GenBank/DDBJ databases">
        <authorList>
            <person name="de Groot N.N."/>
        </authorList>
    </citation>
    <scope>NUCLEOTIDE SEQUENCE [LARGE SCALE GENOMIC DNA]</scope>
    <source>
        <strain evidence="2 3">CGMCC 4.1877</strain>
    </source>
</reference>
<protein>
    <submittedName>
        <fullName evidence="2">Uncharacterized protein</fullName>
    </submittedName>
</protein>
<proteinExistence type="predicted"/>
<dbReference type="InterPro" id="IPR029058">
    <property type="entry name" value="AB_hydrolase_fold"/>
</dbReference>
<organism evidence="2 3">
    <name type="scientific">Pseudonocardia ammonioxydans</name>
    <dbReference type="NCBI Taxonomy" id="260086"/>
    <lineage>
        <taxon>Bacteria</taxon>
        <taxon>Bacillati</taxon>
        <taxon>Actinomycetota</taxon>
        <taxon>Actinomycetes</taxon>
        <taxon>Pseudonocardiales</taxon>
        <taxon>Pseudonocardiaceae</taxon>
        <taxon>Pseudonocardia</taxon>
    </lineage>
</organism>
<feature type="region of interest" description="Disordered" evidence="1">
    <location>
        <begin position="44"/>
        <end position="66"/>
    </location>
</feature>
<name>A0A1I5IXM9_PSUAM</name>
<dbReference type="AlphaFoldDB" id="A0A1I5IXM9"/>
<sequence>MLLAHHQPRWARRAATLATTAVVALGPAASLDTAPELIGRETAASVAPPVAPAAVRDRGADTGDTMSIADVEVPDPLVLDSGEAVDSVKVWENQRRPELLEAFAEHVYGRSLPEPDSGDLTFDTQTLSDGGKKVGIEVTGPEGSASFTLRVFVPDGGTPKGTFLLIDHRGSVGDEPGSSGYAPIPTILD</sequence>
<evidence type="ECO:0000313" key="2">
    <source>
        <dbReference type="EMBL" id="SFO64911.1"/>
    </source>
</evidence>
<gene>
    <name evidence="2" type="ORF">SAMN05216207_11454</name>
</gene>
<keyword evidence="3" id="KW-1185">Reference proteome</keyword>
<accession>A0A1I5IXM9</accession>
<dbReference type="Proteomes" id="UP000199614">
    <property type="component" value="Unassembled WGS sequence"/>
</dbReference>
<dbReference type="EMBL" id="FOUY01000145">
    <property type="protein sequence ID" value="SFO64911.1"/>
    <property type="molecule type" value="Genomic_DNA"/>
</dbReference>
<evidence type="ECO:0000313" key="3">
    <source>
        <dbReference type="Proteomes" id="UP000199614"/>
    </source>
</evidence>
<dbReference type="STRING" id="260086.SAMN05216207_11454"/>
<feature type="compositionally biased region" description="Low complexity" evidence="1">
    <location>
        <begin position="44"/>
        <end position="54"/>
    </location>
</feature>
<feature type="non-terminal residue" evidence="2">
    <location>
        <position position="189"/>
    </location>
</feature>